<dbReference type="GO" id="GO:0006654">
    <property type="term" value="P:phosphatidic acid biosynthetic process"/>
    <property type="evidence" value="ECO:0007669"/>
    <property type="project" value="TreeGrafter"/>
</dbReference>
<keyword evidence="1" id="KW-0808">Transferase</keyword>
<dbReference type="EMBL" id="LAZR01000002">
    <property type="protein sequence ID" value="KKO11549.1"/>
    <property type="molecule type" value="Genomic_DNA"/>
</dbReference>
<dbReference type="PANTHER" id="PTHR10434">
    <property type="entry name" value="1-ACYL-SN-GLYCEROL-3-PHOSPHATE ACYLTRANSFERASE"/>
    <property type="match status" value="1"/>
</dbReference>
<dbReference type="GO" id="GO:0003841">
    <property type="term" value="F:1-acylglycerol-3-phosphate O-acyltransferase activity"/>
    <property type="evidence" value="ECO:0007669"/>
    <property type="project" value="TreeGrafter"/>
</dbReference>
<dbReference type="InterPro" id="IPR002123">
    <property type="entry name" value="Plipid/glycerol_acylTrfase"/>
</dbReference>
<keyword evidence="3" id="KW-0472">Membrane</keyword>
<sequence>MPDSTPKKITIMRTTVFNTPLLTPLLRGISGGILALLGWQAIGKPIQDQRFVLIGAPHTSNWDFPLMLMVVLKLQLKLHWMGKHSLFMFPFGGLMRWLGGIPIDRRSHHGIVDQVAAQYQENPQLVVLVPPEGTRKKVQEWKTGFYHIANKAGIPILMGYLDVSRKEAGLADFFYPTGDADADIVNIRAFYATKKGIRPENAD</sequence>
<evidence type="ECO:0000256" key="1">
    <source>
        <dbReference type="ARBA" id="ARBA00022679"/>
    </source>
</evidence>
<keyword evidence="3" id="KW-0812">Transmembrane</keyword>
<dbReference type="CDD" id="cd07988">
    <property type="entry name" value="LPLAT_ABO13168-like"/>
    <property type="match status" value="1"/>
</dbReference>
<protein>
    <recommendedName>
        <fullName evidence="4">Phospholipid/glycerol acyltransferase domain-containing protein</fullName>
    </recommendedName>
</protein>
<dbReference type="Pfam" id="PF01553">
    <property type="entry name" value="Acyltransferase"/>
    <property type="match status" value="1"/>
</dbReference>
<feature type="domain" description="Phospholipid/glycerol acyltransferase" evidence="4">
    <location>
        <begin position="52"/>
        <end position="161"/>
    </location>
</feature>
<keyword evidence="2" id="KW-0012">Acyltransferase</keyword>
<gene>
    <name evidence="5" type="ORF">LCGC14_0010420</name>
</gene>
<dbReference type="AlphaFoldDB" id="A0A0F9Z316"/>
<evidence type="ECO:0000259" key="4">
    <source>
        <dbReference type="SMART" id="SM00563"/>
    </source>
</evidence>
<proteinExistence type="predicted"/>
<dbReference type="SMART" id="SM00563">
    <property type="entry name" value="PlsC"/>
    <property type="match status" value="1"/>
</dbReference>
<accession>A0A0F9Z316</accession>
<dbReference type="PANTHER" id="PTHR10434:SF9">
    <property type="entry name" value="PHOSPHOLIPID_GLYCEROL ACYLTRANSFERASE DOMAIN-CONTAINING PROTEIN"/>
    <property type="match status" value="1"/>
</dbReference>
<name>A0A0F9Z316_9ZZZZ</name>
<dbReference type="SUPFAM" id="SSF69593">
    <property type="entry name" value="Glycerol-3-phosphate (1)-acyltransferase"/>
    <property type="match status" value="1"/>
</dbReference>
<feature type="transmembrane region" description="Helical" evidence="3">
    <location>
        <begin position="21"/>
        <end position="42"/>
    </location>
</feature>
<reference evidence="5" key="1">
    <citation type="journal article" date="2015" name="Nature">
        <title>Complex archaea that bridge the gap between prokaryotes and eukaryotes.</title>
        <authorList>
            <person name="Spang A."/>
            <person name="Saw J.H."/>
            <person name="Jorgensen S.L."/>
            <person name="Zaremba-Niedzwiedzka K."/>
            <person name="Martijn J."/>
            <person name="Lind A.E."/>
            <person name="van Eijk R."/>
            <person name="Schleper C."/>
            <person name="Guy L."/>
            <person name="Ettema T.J."/>
        </authorList>
    </citation>
    <scope>NUCLEOTIDE SEQUENCE</scope>
</reference>
<keyword evidence="3" id="KW-1133">Transmembrane helix</keyword>
<evidence type="ECO:0000313" key="5">
    <source>
        <dbReference type="EMBL" id="KKO11549.1"/>
    </source>
</evidence>
<comment type="caution">
    <text evidence="5">The sequence shown here is derived from an EMBL/GenBank/DDBJ whole genome shotgun (WGS) entry which is preliminary data.</text>
</comment>
<organism evidence="5">
    <name type="scientific">marine sediment metagenome</name>
    <dbReference type="NCBI Taxonomy" id="412755"/>
    <lineage>
        <taxon>unclassified sequences</taxon>
        <taxon>metagenomes</taxon>
        <taxon>ecological metagenomes</taxon>
    </lineage>
</organism>
<evidence type="ECO:0000256" key="2">
    <source>
        <dbReference type="ARBA" id="ARBA00023315"/>
    </source>
</evidence>
<evidence type="ECO:0000256" key="3">
    <source>
        <dbReference type="SAM" id="Phobius"/>
    </source>
</evidence>